<evidence type="ECO:0000256" key="3">
    <source>
        <dbReference type="SAM" id="SignalP"/>
    </source>
</evidence>
<dbReference type="GeneID" id="92897228"/>
<dbReference type="InterPro" id="IPR013425">
    <property type="entry name" value="Autotrns_rpt"/>
</dbReference>
<dbReference type="NCBIfam" id="TIGR02601">
    <property type="entry name" value="autotrns_rpt"/>
    <property type="match status" value="6"/>
</dbReference>
<dbReference type="SUPFAM" id="SSF51126">
    <property type="entry name" value="Pectin lyase-like"/>
    <property type="match status" value="3"/>
</dbReference>
<feature type="region of interest" description="Disordered" evidence="2">
    <location>
        <begin position="77"/>
        <end position="105"/>
    </location>
</feature>
<proteinExistence type="predicted"/>
<dbReference type="SMART" id="SM00869">
    <property type="entry name" value="Autotransporter"/>
    <property type="match status" value="1"/>
</dbReference>
<keyword evidence="6" id="KW-1185">Reference proteome</keyword>
<accession>A0A6J4ZL29</accession>
<organism evidence="5 6">
    <name type="scientific">Achromobacter insuavis</name>
    <dbReference type="NCBI Taxonomy" id="1287735"/>
    <lineage>
        <taxon>Bacteria</taxon>
        <taxon>Pseudomonadati</taxon>
        <taxon>Pseudomonadota</taxon>
        <taxon>Betaproteobacteria</taxon>
        <taxon>Burkholderiales</taxon>
        <taxon>Alcaligenaceae</taxon>
        <taxon>Achromobacter</taxon>
    </lineage>
</organism>
<evidence type="ECO:0000256" key="1">
    <source>
        <dbReference type="ARBA" id="ARBA00022729"/>
    </source>
</evidence>
<dbReference type="Proteomes" id="UP000507979">
    <property type="component" value="Unassembled WGS sequence"/>
</dbReference>
<dbReference type="InterPro" id="IPR005546">
    <property type="entry name" value="Autotransporte_beta"/>
</dbReference>
<evidence type="ECO:0000259" key="4">
    <source>
        <dbReference type="PROSITE" id="PS51208"/>
    </source>
</evidence>
<gene>
    <name evidence="5" type="ORF">LMG26845_01382</name>
</gene>
<evidence type="ECO:0000256" key="2">
    <source>
        <dbReference type="SAM" id="MobiDB-lite"/>
    </source>
</evidence>
<dbReference type="Gene3D" id="2.40.128.130">
    <property type="entry name" value="Autotransporter beta-domain"/>
    <property type="match status" value="1"/>
</dbReference>
<dbReference type="RefSeq" id="WP_054429114.1">
    <property type="nucleotide sequence ID" value="NZ_CADIJR010000008.1"/>
</dbReference>
<dbReference type="InterPro" id="IPR011050">
    <property type="entry name" value="Pectin_lyase_fold/virulence"/>
</dbReference>
<evidence type="ECO:0000313" key="6">
    <source>
        <dbReference type="Proteomes" id="UP000507979"/>
    </source>
</evidence>
<dbReference type="NCBIfam" id="TIGR01414">
    <property type="entry name" value="autotrans_barl"/>
    <property type="match status" value="1"/>
</dbReference>
<dbReference type="SUPFAM" id="SSF103515">
    <property type="entry name" value="Autotransporter"/>
    <property type="match status" value="1"/>
</dbReference>
<feature type="chain" id="PRO_5027105191" description="Autotransporter domain-containing protein" evidence="3">
    <location>
        <begin position="31"/>
        <end position="1826"/>
    </location>
</feature>
<dbReference type="InterPro" id="IPR012332">
    <property type="entry name" value="Autotransporter_pectin_lyase_C"/>
</dbReference>
<dbReference type="Pfam" id="PF03797">
    <property type="entry name" value="Autotransporter"/>
    <property type="match status" value="1"/>
</dbReference>
<dbReference type="InterPro" id="IPR006315">
    <property type="entry name" value="OM_autotransptr_brl_dom"/>
</dbReference>
<protein>
    <recommendedName>
        <fullName evidence="4">Autotransporter domain-containing protein</fullName>
    </recommendedName>
</protein>
<dbReference type="Pfam" id="PF12951">
    <property type="entry name" value="PATR"/>
    <property type="match status" value="7"/>
</dbReference>
<reference evidence="5 6" key="1">
    <citation type="submission" date="2020-04" db="EMBL/GenBank/DDBJ databases">
        <authorList>
            <person name="De Canck E."/>
        </authorList>
    </citation>
    <scope>NUCLEOTIDE SEQUENCE [LARGE SCALE GENOMIC DNA]</scope>
    <source>
        <strain evidence="5 6">LMG 26845</strain>
    </source>
</reference>
<sequence length="1826" mass="178552">MHPTCRSPLRLSALSLAIALGFATASGAHAQQILYGGGDGGGLNFNSGRGGIGGGGGGAGSTPASRGGNAVQTLEPWLQPENGQGPGGGQAAFNGVAGGAGGGSDSSGWPGGAGGIGTVTNQAYFSVLTGLNGSNGGNADSSSPNAAGGGGGGAGLVSLGQNATIELNNAFLRGGSGGATTDIYAITNGGGGGAGLVLARGGTIRLSGNSQVTGGDGGASADLIRSAAGSGGAGIFLYDGGTLIVAGGLVRGGAGGSSPFLAGNAAAGVLSNLGQIRNAGTISGGAAASTREFYGRPGGVGIQAWGGTITNDATGLINGGEGGSTGYDSAASVSGTGGAAVSFLAGQAASLVNAGRIHGGAGGDVYANSKVAGAGGVGISGAATGNISIINNGAIAGGMSNDGKRANAIELAGSGNRLELQPGAIILGNVVVAEGGADNVLALGGDGATGTFDVTQIGADQRYSGFDRYEKTGSGAWVLTGTGNQDWTVRQGDLSGNSASIAGNVTFTTGANGTLTFNQAIDGAYDGAISGDGKLVKAGVGTLTLTGSNAYTGGTVVAGGTLALNTPNPAGSISGAIDVGARLEFYSPSTGISLITIASGASSTHFYSDANAGDTRLINNGLLGFHDHGSASRANVTNNGNLFFFDNSTAGSATITNTSRVNFLGHADGGNAKLINGAGAIVDFSQSIGVAGDGKLSIGQLTGEGRIFLGSNTLTIGGGADATELWSVIADGGNAGGAGASLIKAGSDTLILRGRNGYTGSTTVRGGTLQAGVADALSASSALNVESAGTFSIGGYDVAVSALSGAGLVTNTDGALRTLTVDGAQNSTFSGRLADSPSAGLSLTKRGSGTLILSGSNTYAGYARGERGQTSIYGGTLQFGDGASASVNQLGGDLFVHENGDLAISGKTTVAVANDVNLIGNNGAGAVLSITANANGPSLTADRVIIGADATFNLSGIDGPLVQDRLLIDTRGGIQGEFATLNIGGFAGAVDYLAASTRKSTDGKQYLATYGLSWTANNSLAGGTFTLADAGSRFTVGAALADQAANAATGWNGKSLTKAGNGTLVLTGANTYSGGTTITGGTLQLGDGGNTGSISGNVVNQGMLAFNRGDTFTFAGDISGNGALRQSGSGTTVLTGANTHTGGTLVDGGTLRAGSSGAFAARTAYVVNGGTLDLNNHDLTMSALSGAGGTVALGTATLTVDQSIDTAYAGAITGSGDLIKLGAGTLTLTGVSAMNLRLASGAMVTHANALRGNAALAAGTSLAFDQPADAAYGGQLSGQGDLRKLGAGKLDLTGDSSAFAGATTIQAGTLAVNGKLGGTLDVGAAGRLQGNGSVGDTAVSGTVAPGNSIGTLNVAGNLVFNPGSTYEAEVDAAGRSDRIIASGTATINGGAVQVVAGAGNYASLTRYTLLTANGGRTGEFSGVTSNQAFLSPTLGYDANNVYLTLTRNQIGFQDVGATPNQAAAGGGAERLGQGNALHDALLGLSAQQARAAFDQLSGEVHASIRTALIEDSRYLRDALNDRVRAAFDGGGYGAAPGVAYENGQPRALAAGAERAALWSQAFGAWAQTRGNTNAARLNRSTGGFLAGADAPVSQHWRLGAVAGYSRTGFNVKDRQSSGSSDNYHLGLYGGAQWRGLALRAGASHTWHDLSTRRDVDFPGFSDRLKGGYRAGTTQVFGELAYQIRAGGAGLEPYANVAHVKLRTHGFTERGGAAALSAAAASTDITFTTLGLRAATALDLKGAPLTLRGMAGWRHAFGDATPLATMRFAGGGAFAVSGVPLARDTAVLEAGLDYAATARTTLGLAYNGQLGAGLSDHGVKASFTLRF</sequence>
<dbReference type="InterPro" id="IPR036709">
    <property type="entry name" value="Autotransporte_beta_dom_sf"/>
</dbReference>
<keyword evidence="1 3" id="KW-0732">Signal</keyword>
<feature type="signal peptide" evidence="3">
    <location>
        <begin position="1"/>
        <end position="30"/>
    </location>
</feature>
<evidence type="ECO:0000313" key="5">
    <source>
        <dbReference type="EMBL" id="CAB3634148.1"/>
    </source>
</evidence>
<feature type="domain" description="Autotransporter" evidence="4">
    <location>
        <begin position="1550"/>
        <end position="1826"/>
    </location>
</feature>
<dbReference type="Gene3D" id="2.160.20.20">
    <property type="match status" value="2"/>
</dbReference>
<dbReference type="EMBL" id="CADIJR010000008">
    <property type="protein sequence ID" value="CAB3634148.1"/>
    <property type="molecule type" value="Genomic_DNA"/>
</dbReference>
<name>A0A6J4ZL29_9BURK</name>
<dbReference type="GO" id="GO:0019867">
    <property type="term" value="C:outer membrane"/>
    <property type="evidence" value="ECO:0007669"/>
    <property type="project" value="InterPro"/>
</dbReference>
<feature type="compositionally biased region" description="Gly residues" evidence="2">
    <location>
        <begin position="84"/>
        <end position="105"/>
    </location>
</feature>
<dbReference type="PROSITE" id="PS51208">
    <property type="entry name" value="AUTOTRANSPORTER"/>
    <property type="match status" value="1"/>
</dbReference>